<dbReference type="OMA" id="SACVCDF"/>
<dbReference type="OrthoDB" id="7979834at2759"/>
<evidence type="ECO:0000313" key="3">
    <source>
        <dbReference type="EMBL" id="KNC30369.1"/>
    </source>
</evidence>
<evidence type="ECO:0000313" key="4">
    <source>
        <dbReference type="Proteomes" id="UP000037069"/>
    </source>
</evidence>
<feature type="signal peptide" evidence="1">
    <location>
        <begin position="1"/>
        <end position="28"/>
    </location>
</feature>
<dbReference type="EMBL" id="JRES01000536">
    <property type="protein sequence ID" value="KNC30369.1"/>
    <property type="molecule type" value="Genomic_DNA"/>
</dbReference>
<accession>A0A0L0CFX7</accession>
<reference evidence="3 4" key="1">
    <citation type="journal article" date="2015" name="Nat. Commun.">
        <title>Lucilia cuprina genome unlocks parasitic fly biology to underpin future interventions.</title>
        <authorList>
            <person name="Anstead C.A."/>
            <person name="Korhonen P.K."/>
            <person name="Young N.D."/>
            <person name="Hall R.S."/>
            <person name="Jex A.R."/>
            <person name="Murali S.C."/>
            <person name="Hughes D.S."/>
            <person name="Lee S.F."/>
            <person name="Perry T."/>
            <person name="Stroehlein A.J."/>
            <person name="Ansell B.R."/>
            <person name="Breugelmans B."/>
            <person name="Hofmann A."/>
            <person name="Qu J."/>
            <person name="Dugan S."/>
            <person name="Lee S.L."/>
            <person name="Chao H."/>
            <person name="Dinh H."/>
            <person name="Han Y."/>
            <person name="Doddapaneni H.V."/>
            <person name="Worley K.C."/>
            <person name="Muzny D.M."/>
            <person name="Ioannidis P."/>
            <person name="Waterhouse R.M."/>
            <person name="Zdobnov E.M."/>
            <person name="James P.J."/>
            <person name="Bagnall N.H."/>
            <person name="Kotze A.C."/>
            <person name="Gibbs R.A."/>
            <person name="Richards S."/>
            <person name="Batterham P."/>
            <person name="Gasser R.B."/>
        </authorList>
    </citation>
    <scope>NUCLEOTIDE SEQUENCE [LARGE SCALE GENOMIC DNA]</scope>
    <source>
        <strain evidence="3 4">LS</strain>
        <tissue evidence="3">Full body</tissue>
    </source>
</reference>
<protein>
    <recommendedName>
        <fullName evidence="2">DUF753 domain-containing protein</fullName>
    </recommendedName>
</protein>
<dbReference type="InterPro" id="IPR008472">
    <property type="entry name" value="DUF753"/>
</dbReference>
<feature type="chain" id="PRO_5005536330" description="DUF753 domain-containing protein" evidence="1">
    <location>
        <begin position="29"/>
        <end position="1124"/>
    </location>
</feature>
<dbReference type="STRING" id="7375.A0A0L0CFX7"/>
<dbReference type="AlphaFoldDB" id="A0A0L0CFX7"/>
<feature type="domain" description="DUF753" evidence="2">
    <location>
        <begin position="183"/>
        <end position="253"/>
    </location>
</feature>
<evidence type="ECO:0000259" key="2">
    <source>
        <dbReference type="Pfam" id="PF05444"/>
    </source>
</evidence>
<feature type="domain" description="DUF753" evidence="2">
    <location>
        <begin position="622"/>
        <end position="702"/>
    </location>
</feature>
<dbReference type="Proteomes" id="UP000037069">
    <property type="component" value="Unassembled WGS sequence"/>
</dbReference>
<dbReference type="Pfam" id="PF05444">
    <property type="entry name" value="DUF753"/>
    <property type="match status" value="7"/>
</dbReference>
<feature type="domain" description="DUF753" evidence="2">
    <location>
        <begin position="949"/>
        <end position="1029"/>
    </location>
</feature>
<feature type="domain" description="DUF753" evidence="2">
    <location>
        <begin position="868"/>
        <end position="938"/>
    </location>
</feature>
<sequence length="1124" mass="125289">MMFSSGKYAKYICLIVIVLMQLALPAAALKCIQCGGEAKCSTTMGEEAKDCPSDGKTYTKCFTQIDTSGNISRGCKTAEEVATCTADNNCILSDERKNNQLICKKCDATDEKCSQTDMNVNDLKYNQICGEGVKKCIKKIDNKLVVRGCATDSDISQCTDAKTCETCDSVMCNTGVFPKERIRCHQCTGSSCLDVAANSLVAKPCTNYVENDQCYTKAKSETDMTRGCKSDTKDNQCTDTAEGCAFCSSDNCNYLKYKYDQVLKCHQCTGDDATNECFKEQTSTEFKDCKKQLLYNEAEYCYTQINGDKIQRGCLHDNADLTADKCTDSNNCKKCNSANGCNNAKEEPPQFTCIVCRSDLNEKCWNDAKTMQGQKCRVRPSSAKEGCFHGIWNGVAIRGCMVDASLQNQEICKDEKNLQCRACYENTSGNIIRGCKTDDEAKACTADNNCIITGERKNNQLICKKCIETDEKCSQSDMNFNDVEYNHICVEGVRRCIKKVDNKLVTRDCASETDICTDSKTCETCDSVNCNTGVFPKDRITCYQCTGSSCEDVTANNIAYKPCANYVENDQCYMKAKNENEMIRGCKSDTRDNECSDAAEGCVFCSDNNCNNLKYIYDQVLKCHQCTSDVPTNECFKEQTSEVFEKCKRQINYTLPEYCYTQINGNVIKRGCLHDNLDLNVDICRDVDSDTCMKCNDGDGCNTLMQLTVTTVAGIKCIQCGGSKKTCSTTLWEDAEVCPNKDHRKCFTQIDTSGNIIRGCKTDNEAKTCTADNNCITTAERKNNQLICKQCDATDEKCSLTDMNINDQKYNHICVEGVIRCFKTVVNKKVVRGCGTKSNIQQCINSKICETCDSVYCNTGIFPKNRITCYQCTGSSCEDVAANNIGYKACANYVENEQCYMKAKNEIDMTRGCKSDSRDNECSDAAEGCVFCPGNNCNNLKYIYDQVLKCHQCTSDDITSDCFGEQTNHVFEKCKRQIRYTFPEYCYTQINGRTIKRGCLHDNLEQTLNSCQDIDSETCTKCNNGDGCNNKQVKLDFTCIVCRSDLNSTCWDEGHTFKGKHCRVSPSSPKEGCFHGIWHGVAIRGCVVDASIHNQYICKDIDHKQCNACYKKDCNTGKSSDIPQ</sequence>
<comment type="caution">
    <text evidence="3">The sequence shown here is derived from an EMBL/GenBank/DDBJ whole genome shotgun (WGS) entry which is preliminary data.</text>
</comment>
<feature type="domain" description="DUF753" evidence="2">
    <location>
        <begin position="264"/>
        <end position="342"/>
    </location>
</feature>
<keyword evidence="4" id="KW-1185">Reference proteome</keyword>
<keyword evidence="1" id="KW-0732">Signal</keyword>
<feature type="domain" description="DUF753" evidence="2">
    <location>
        <begin position="1038"/>
        <end position="1115"/>
    </location>
</feature>
<name>A0A0L0CFX7_LUCCU</name>
<organism evidence="3 4">
    <name type="scientific">Lucilia cuprina</name>
    <name type="common">Green bottle fly</name>
    <name type="synonym">Australian sheep blowfly</name>
    <dbReference type="NCBI Taxonomy" id="7375"/>
    <lineage>
        <taxon>Eukaryota</taxon>
        <taxon>Metazoa</taxon>
        <taxon>Ecdysozoa</taxon>
        <taxon>Arthropoda</taxon>
        <taxon>Hexapoda</taxon>
        <taxon>Insecta</taxon>
        <taxon>Pterygota</taxon>
        <taxon>Neoptera</taxon>
        <taxon>Endopterygota</taxon>
        <taxon>Diptera</taxon>
        <taxon>Brachycera</taxon>
        <taxon>Muscomorpha</taxon>
        <taxon>Oestroidea</taxon>
        <taxon>Calliphoridae</taxon>
        <taxon>Luciliinae</taxon>
        <taxon>Lucilia</taxon>
    </lineage>
</organism>
<proteinExistence type="predicted"/>
<evidence type="ECO:0000256" key="1">
    <source>
        <dbReference type="SAM" id="SignalP"/>
    </source>
</evidence>
<feature type="domain" description="DUF753" evidence="2">
    <location>
        <begin position="541"/>
        <end position="611"/>
    </location>
</feature>
<dbReference type="PANTHER" id="PTHR21721">
    <property type="entry name" value="GH09876P-RELATED"/>
    <property type="match status" value="1"/>
</dbReference>
<gene>
    <name evidence="3" type="ORF">FF38_03929</name>
</gene>